<comment type="caution">
    <text evidence="2">The sequence shown here is derived from an EMBL/GenBank/DDBJ whole genome shotgun (WGS) entry which is preliminary data.</text>
</comment>
<accession>A0A0E9LWN4</accession>
<protein>
    <submittedName>
        <fullName evidence="2">Uncharacterized protein</fullName>
    </submittedName>
</protein>
<dbReference type="STRING" id="1236989.JCM15548_11876"/>
<dbReference type="Proteomes" id="UP000032900">
    <property type="component" value="Unassembled WGS sequence"/>
</dbReference>
<evidence type="ECO:0000313" key="3">
    <source>
        <dbReference type="Proteomes" id="UP000032900"/>
    </source>
</evidence>
<evidence type="ECO:0000256" key="1">
    <source>
        <dbReference type="SAM" id="Phobius"/>
    </source>
</evidence>
<gene>
    <name evidence="2" type="ORF">JCM15548_11876</name>
</gene>
<keyword evidence="3" id="KW-1185">Reference proteome</keyword>
<dbReference type="OrthoDB" id="627427at2"/>
<keyword evidence="1" id="KW-0472">Membrane</keyword>
<dbReference type="RefSeq" id="WP_062124112.1">
    <property type="nucleotide sequence ID" value="NZ_BAZW01000011.1"/>
</dbReference>
<dbReference type="EMBL" id="BAZW01000011">
    <property type="protein sequence ID" value="GAO29664.1"/>
    <property type="molecule type" value="Genomic_DNA"/>
</dbReference>
<name>A0A0E9LWN4_9BACT</name>
<feature type="transmembrane region" description="Helical" evidence="1">
    <location>
        <begin position="29"/>
        <end position="48"/>
    </location>
</feature>
<organism evidence="2 3">
    <name type="scientific">Geofilum rubicundum JCM 15548</name>
    <dbReference type="NCBI Taxonomy" id="1236989"/>
    <lineage>
        <taxon>Bacteria</taxon>
        <taxon>Pseudomonadati</taxon>
        <taxon>Bacteroidota</taxon>
        <taxon>Bacteroidia</taxon>
        <taxon>Marinilabiliales</taxon>
        <taxon>Marinilabiliaceae</taxon>
        <taxon>Geofilum</taxon>
    </lineage>
</organism>
<keyword evidence="1" id="KW-1133">Transmembrane helix</keyword>
<keyword evidence="1" id="KW-0812">Transmembrane</keyword>
<evidence type="ECO:0000313" key="2">
    <source>
        <dbReference type="EMBL" id="GAO29664.1"/>
    </source>
</evidence>
<dbReference type="AlphaFoldDB" id="A0A0E9LWN4"/>
<proteinExistence type="predicted"/>
<sequence length="65" mass="7293">MKEPATHKAITRLLLHLHPQRIDTRAIKFNRTFGLGGIAALLMVLLFVTGKKWLRNARASITTSP</sequence>
<reference evidence="2 3" key="1">
    <citation type="journal article" date="2015" name="Microbes Environ.">
        <title>Distribution and evolution of nitrogen fixation genes in the phylum bacteroidetes.</title>
        <authorList>
            <person name="Inoue J."/>
            <person name="Oshima K."/>
            <person name="Suda W."/>
            <person name="Sakamoto M."/>
            <person name="Iino T."/>
            <person name="Noda S."/>
            <person name="Hongoh Y."/>
            <person name="Hattori M."/>
            <person name="Ohkuma M."/>
        </authorList>
    </citation>
    <scope>NUCLEOTIDE SEQUENCE [LARGE SCALE GENOMIC DNA]</scope>
    <source>
        <strain evidence="2">JCM 15548</strain>
    </source>
</reference>